<dbReference type="Proteomes" id="UP000593601">
    <property type="component" value="Chromosome"/>
</dbReference>
<keyword evidence="10" id="KW-1185">Reference proteome</keyword>
<protein>
    <recommendedName>
        <fullName evidence="7">Pseudouridine synthase</fullName>
        <ecNumber evidence="7">5.4.99.-</ecNumber>
    </recommendedName>
</protein>
<evidence type="ECO:0000256" key="3">
    <source>
        <dbReference type="ARBA" id="ARBA00022884"/>
    </source>
</evidence>
<dbReference type="InterPro" id="IPR036986">
    <property type="entry name" value="S4_RNA-bd_sf"/>
</dbReference>
<dbReference type="NCBIfam" id="TIGR00005">
    <property type="entry name" value="rluA_subfam"/>
    <property type="match status" value="1"/>
</dbReference>
<evidence type="ECO:0000313" key="9">
    <source>
        <dbReference type="EMBL" id="QOV20974.1"/>
    </source>
</evidence>
<feature type="active site" evidence="5">
    <location>
        <position position="140"/>
    </location>
</feature>
<dbReference type="InterPro" id="IPR006145">
    <property type="entry name" value="PsdUridine_synth_RsuA/RluA"/>
</dbReference>
<dbReference type="InterPro" id="IPR006225">
    <property type="entry name" value="PsdUridine_synth_RluC/D"/>
</dbReference>
<dbReference type="InterPro" id="IPR006224">
    <property type="entry name" value="PsdUridine_synth_RluA-like_CS"/>
</dbReference>
<dbReference type="EC" id="5.4.99.-" evidence="7"/>
<dbReference type="CDD" id="cd00165">
    <property type="entry name" value="S4"/>
    <property type="match status" value="1"/>
</dbReference>
<dbReference type="PROSITE" id="PS50889">
    <property type="entry name" value="S4"/>
    <property type="match status" value="1"/>
</dbReference>
<gene>
    <name evidence="9" type="ORF">INP51_07255</name>
</gene>
<proteinExistence type="inferred from homology"/>
<dbReference type="PANTHER" id="PTHR21600:SF44">
    <property type="entry name" value="RIBOSOMAL LARGE SUBUNIT PSEUDOURIDINE SYNTHASE D"/>
    <property type="match status" value="1"/>
</dbReference>
<dbReference type="KEGG" id="bliq:INP51_07255"/>
<evidence type="ECO:0000259" key="8">
    <source>
        <dbReference type="SMART" id="SM00363"/>
    </source>
</evidence>
<dbReference type="GO" id="GO:0000455">
    <property type="term" value="P:enzyme-directed rRNA pseudouridine synthesis"/>
    <property type="evidence" value="ECO:0007669"/>
    <property type="project" value="TreeGrafter"/>
</dbReference>
<dbReference type="InterPro" id="IPR002942">
    <property type="entry name" value="S4_RNA-bd"/>
</dbReference>
<name>A0A7M2RLW7_9FIRM</name>
<dbReference type="InterPro" id="IPR050188">
    <property type="entry name" value="RluA_PseudoU_synthase"/>
</dbReference>
<dbReference type="RefSeq" id="WP_193737288.1">
    <property type="nucleotide sequence ID" value="NZ_CP063304.1"/>
</dbReference>
<dbReference type="Pfam" id="PF01479">
    <property type="entry name" value="S4"/>
    <property type="match status" value="1"/>
</dbReference>
<evidence type="ECO:0000256" key="5">
    <source>
        <dbReference type="PIRSR" id="PIRSR606225-1"/>
    </source>
</evidence>
<keyword evidence="3 6" id="KW-0694">RNA-binding</keyword>
<dbReference type="Gene3D" id="3.30.2350.10">
    <property type="entry name" value="Pseudouridine synthase"/>
    <property type="match status" value="1"/>
</dbReference>
<dbReference type="AlphaFoldDB" id="A0A7M2RLW7"/>
<dbReference type="InterPro" id="IPR020103">
    <property type="entry name" value="PsdUridine_synth_cat_dom_sf"/>
</dbReference>
<evidence type="ECO:0000256" key="6">
    <source>
        <dbReference type="PROSITE-ProRule" id="PRU00182"/>
    </source>
</evidence>
<sequence>MEFNELNFEIKDEDALQRVDQYLSGQLSDYSRSFLNRLVKEQNVLVDGKCVKPSYQVHGGENVKITLPAKKNTKPQPEDIPLDILFEDRDVIVVNKPKGMVVHPAPGNYSHTLVNALLFHCGDQLATNDEMRPGIVHRIDKDTTGALVICKNDTAFASLSAQLAAHTITRRYRAICCGELTEEGGTIEGNIGRNPHDRLKMASGLPQGKPAVTHYRVLERFHGYSYIECRLETGRTHQIRVHMASIHHPILGDEVYGPKKNMFKHLQGQTLHAMILGFHHPLSGEYMEFTAPLPEYFTDLLKKMKNVL</sequence>
<dbReference type="GO" id="GO:0003723">
    <property type="term" value="F:RNA binding"/>
    <property type="evidence" value="ECO:0007669"/>
    <property type="project" value="UniProtKB-KW"/>
</dbReference>
<dbReference type="PANTHER" id="PTHR21600">
    <property type="entry name" value="MITOCHONDRIAL RNA PSEUDOURIDINE SYNTHASE"/>
    <property type="match status" value="1"/>
</dbReference>
<comment type="catalytic activity">
    <reaction evidence="1 7">
        <text>a uridine in RNA = a pseudouridine in RNA</text>
        <dbReference type="Rhea" id="RHEA:48348"/>
        <dbReference type="Rhea" id="RHEA-COMP:12068"/>
        <dbReference type="Rhea" id="RHEA-COMP:12069"/>
        <dbReference type="ChEBI" id="CHEBI:65314"/>
        <dbReference type="ChEBI" id="CHEBI:65315"/>
    </reaction>
</comment>
<evidence type="ECO:0000313" key="10">
    <source>
        <dbReference type="Proteomes" id="UP000593601"/>
    </source>
</evidence>
<dbReference type="SUPFAM" id="SSF55174">
    <property type="entry name" value="Alpha-L RNA-binding motif"/>
    <property type="match status" value="1"/>
</dbReference>
<reference evidence="9 10" key="1">
    <citation type="submission" date="2020-10" db="EMBL/GenBank/DDBJ databases">
        <title>Blautia liquoris sp.nov., isolated from the mud in a fermentation cellar used for the production of Chinese strong-flavoured liquor.</title>
        <authorList>
            <person name="Lu L."/>
        </authorList>
    </citation>
    <scope>NUCLEOTIDE SEQUENCE [LARGE SCALE GENOMIC DNA]</scope>
    <source>
        <strain evidence="9 10">LZLJ-3</strain>
    </source>
</reference>
<dbReference type="PROSITE" id="PS01129">
    <property type="entry name" value="PSI_RLU"/>
    <property type="match status" value="1"/>
</dbReference>
<accession>A0A7M2RLW7</accession>
<dbReference type="Gene3D" id="3.10.290.10">
    <property type="entry name" value="RNA-binding S4 domain"/>
    <property type="match status" value="1"/>
</dbReference>
<evidence type="ECO:0000256" key="4">
    <source>
        <dbReference type="ARBA" id="ARBA00023235"/>
    </source>
</evidence>
<evidence type="ECO:0000256" key="7">
    <source>
        <dbReference type="RuleBase" id="RU362028"/>
    </source>
</evidence>
<keyword evidence="4 7" id="KW-0413">Isomerase</keyword>
<evidence type="ECO:0000256" key="2">
    <source>
        <dbReference type="ARBA" id="ARBA00010876"/>
    </source>
</evidence>
<evidence type="ECO:0000256" key="1">
    <source>
        <dbReference type="ARBA" id="ARBA00000073"/>
    </source>
</evidence>
<organism evidence="9 10">
    <name type="scientific">Blautia liquoris</name>
    <dbReference type="NCBI Taxonomy" id="2779518"/>
    <lineage>
        <taxon>Bacteria</taxon>
        <taxon>Bacillati</taxon>
        <taxon>Bacillota</taxon>
        <taxon>Clostridia</taxon>
        <taxon>Lachnospirales</taxon>
        <taxon>Lachnospiraceae</taxon>
        <taxon>Blautia</taxon>
    </lineage>
</organism>
<comment type="similarity">
    <text evidence="2 7">Belongs to the pseudouridine synthase RluA family.</text>
</comment>
<dbReference type="GO" id="GO:0120159">
    <property type="term" value="F:rRNA pseudouridine synthase activity"/>
    <property type="evidence" value="ECO:0007669"/>
    <property type="project" value="UniProtKB-ARBA"/>
</dbReference>
<feature type="domain" description="RNA-binding S4" evidence="8">
    <location>
        <begin position="17"/>
        <end position="74"/>
    </location>
</feature>
<dbReference type="CDD" id="cd02869">
    <property type="entry name" value="PseudoU_synth_RluA_like"/>
    <property type="match status" value="1"/>
</dbReference>
<dbReference type="Pfam" id="PF00849">
    <property type="entry name" value="PseudoU_synth_2"/>
    <property type="match status" value="1"/>
</dbReference>
<comment type="function">
    <text evidence="7">Responsible for synthesis of pseudouridine from uracil.</text>
</comment>
<dbReference type="EMBL" id="CP063304">
    <property type="protein sequence ID" value="QOV20974.1"/>
    <property type="molecule type" value="Genomic_DNA"/>
</dbReference>
<dbReference type="SUPFAM" id="SSF55120">
    <property type="entry name" value="Pseudouridine synthase"/>
    <property type="match status" value="1"/>
</dbReference>
<dbReference type="FunFam" id="3.30.2350.10:FF:000006">
    <property type="entry name" value="Pseudouridine synthase"/>
    <property type="match status" value="1"/>
</dbReference>
<dbReference type="SMART" id="SM00363">
    <property type="entry name" value="S4"/>
    <property type="match status" value="1"/>
</dbReference>